<dbReference type="RefSeq" id="XP_002785529.1">
    <property type="nucleotide sequence ID" value="XM_002785483.1"/>
</dbReference>
<name>C5KDM2_PERM5</name>
<feature type="region of interest" description="Disordered" evidence="1">
    <location>
        <begin position="1"/>
        <end position="39"/>
    </location>
</feature>
<dbReference type="GeneID" id="9062379"/>
<proteinExistence type="predicted"/>
<organism evidence="3">
    <name type="scientific">Perkinsus marinus (strain ATCC 50983 / TXsc)</name>
    <dbReference type="NCBI Taxonomy" id="423536"/>
    <lineage>
        <taxon>Eukaryota</taxon>
        <taxon>Sar</taxon>
        <taxon>Alveolata</taxon>
        <taxon>Perkinsozoa</taxon>
        <taxon>Perkinsea</taxon>
        <taxon>Perkinsida</taxon>
        <taxon>Perkinsidae</taxon>
        <taxon>Perkinsus</taxon>
    </lineage>
</organism>
<feature type="compositionally biased region" description="Basic residues" evidence="1">
    <location>
        <begin position="1"/>
        <end position="10"/>
    </location>
</feature>
<sequence length="140" mass="15343">MRQQNRRRRPGGWSVAGGGSKGSVAGGEGSVRGRRRGARVASAVGGGGLAFASGTGVRHPGGLYKRRLRNHLVMQLIRSNKPIPPSSRFTAQDYLAAERSLTWRRARDGVSGVAERGRTNSHDEMYKYARVGRMSNMWDY</sequence>
<dbReference type="Proteomes" id="UP000007800">
    <property type="component" value="Unassembled WGS sequence"/>
</dbReference>
<feature type="compositionally biased region" description="Gly residues" evidence="1">
    <location>
        <begin position="14"/>
        <end position="30"/>
    </location>
</feature>
<evidence type="ECO:0000313" key="2">
    <source>
        <dbReference type="EMBL" id="EER17325.1"/>
    </source>
</evidence>
<dbReference type="OrthoDB" id="10608220at2759"/>
<protein>
    <submittedName>
        <fullName evidence="2">Uncharacterized protein</fullName>
    </submittedName>
</protein>
<reference evidence="2 3" key="1">
    <citation type="submission" date="2008-07" db="EMBL/GenBank/DDBJ databases">
        <authorList>
            <person name="El-Sayed N."/>
            <person name="Caler E."/>
            <person name="Inman J."/>
            <person name="Amedeo P."/>
            <person name="Hass B."/>
            <person name="Wortman J."/>
        </authorList>
    </citation>
    <scope>NUCLEOTIDE SEQUENCE [LARGE SCALE GENOMIC DNA]</scope>
    <source>
        <strain evidence="3">ATCC 50983 / TXsc</strain>
    </source>
</reference>
<accession>C5KDM2</accession>
<evidence type="ECO:0000256" key="1">
    <source>
        <dbReference type="SAM" id="MobiDB-lite"/>
    </source>
</evidence>
<gene>
    <name evidence="2" type="ORF">Pmar_PMAR022262</name>
</gene>
<dbReference type="EMBL" id="GG672124">
    <property type="protein sequence ID" value="EER17325.1"/>
    <property type="molecule type" value="Genomic_DNA"/>
</dbReference>
<dbReference type="InParanoid" id="C5KDM2"/>
<evidence type="ECO:0000313" key="3">
    <source>
        <dbReference type="Proteomes" id="UP000007800"/>
    </source>
</evidence>
<keyword evidence="3" id="KW-1185">Reference proteome</keyword>
<dbReference type="OMA" id="NSHDEMY"/>
<dbReference type="AlphaFoldDB" id="C5KDM2"/>